<keyword evidence="4 7" id="KW-1133">Transmembrane helix</keyword>
<evidence type="ECO:0000313" key="9">
    <source>
        <dbReference type="EMBL" id="RZT89332.1"/>
    </source>
</evidence>
<dbReference type="PANTHER" id="PTHR30625">
    <property type="entry name" value="PROTEIN TOLQ"/>
    <property type="match status" value="1"/>
</dbReference>
<keyword evidence="6" id="KW-0653">Protein transport</keyword>
<evidence type="ECO:0000256" key="4">
    <source>
        <dbReference type="ARBA" id="ARBA00022989"/>
    </source>
</evidence>
<evidence type="ECO:0000256" key="7">
    <source>
        <dbReference type="SAM" id="Phobius"/>
    </source>
</evidence>
<evidence type="ECO:0000256" key="6">
    <source>
        <dbReference type="RuleBase" id="RU004057"/>
    </source>
</evidence>
<gene>
    <name evidence="9" type="ORF">EV678_0113</name>
</gene>
<keyword evidence="3 7" id="KW-0812">Transmembrane</keyword>
<dbReference type="EMBL" id="SHKM01000001">
    <property type="protein sequence ID" value="RZT89332.1"/>
    <property type="molecule type" value="Genomic_DNA"/>
</dbReference>
<feature type="transmembrane region" description="Helical" evidence="7">
    <location>
        <begin position="100"/>
        <end position="125"/>
    </location>
</feature>
<dbReference type="PANTHER" id="PTHR30625:SF3">
    <property type="entry name" value="TOL-PAL SYSTEM PROTEIN TOLQ"/>
    <property type="match status" value="1"/>
</dbReference>
<evidence type="ECO:0000256" key="3">
    <source>
        <dbReference type="ARBA" id="ARBA00022692"/>
    </source>
</evidence>
<evidence type="ECO:0000313" key="10">
    <source>
        <dbReference type="Proteomes" id="UP000292136"/>
    </source>
</evidence>
<dbReference type="Proteomes" id="UP000292136">
    <property type="component" value="Unassembled WGS sequence"/>
</dbReference>
<dbReference type="InterPro" id="IPR002898">
    <property type="entry name" value="MotA_ExbB_proton_chnl"/>
</dbReference>
<evidence type="ECO:0000259" key="8">
    <source>
        <dbReference type="Pfam" id="PF01618"/>
    </source>
</evidence>
<name>A0ABY0IQD2_9RHOO</name>
<comment type="subcellular location">
    <subcellularLocation>
        <location evidence="1">Cell membrane</location>
        <topology evidence="1">Multi-pass membrane protein</topology>
    </subcellularLocation>
    <subcellularLocation>
        <location evidence="6">Membrane</location>
        <topology evidence="6">Multi-pass membrane protein</topology>
    </subcellularLocation>
</comment>
<feature type="domain" description="MotA/TolQ/ExbB proton channel" evidence="8">
    <location>
        <begin position="72"/>
        <end position="171"/>
    </location>
</feature>
<dbReference type="Pfam" id="PF01618">
    <property type="entry name" value="MotA_ExbB"/>
    <property type="match status" value="1"/>
</dbReference>
<keyword evidence="10" id="KW-1185">Reference proteome</keyword>
<comment type="similarity">
    <text evidence="6">Belongs to the exbB/tolQ family.</text>
</comment>
<comment type="caution">
    <text evidence="9">The sequence shown here is derived from an EMBL/GenBank/DDBJ whole genome shotgun (WGS) entry which is preliminary data.</text>
</comment>
<keyword evidence="6" id="KW-0813">Transport</keyword>
<proteinExistence type="inferred from homology"/>
<evidence type="ECO:0000256" key="2">
    <source>
        <dbReference type="ARBA" id="ARBA00022475"/>
    </source>
</evidence>
<keyword evidence="5 7" id="KW-0472">Membrane</keyword>
<feature type="transmembrane region" description="Helical" evidence="7">
    <location>
        <begin position="137"/>
        <end position="157"/>
    </location>
</feature>
<sequence length="202" mass="22112">MEIVTLIEQLLYQVSTALYLPVIGGCALLVAYVPLQLGITLFDAWQRRRGHLPEVESFKLRLGQLRHRLKGYPRRLEIEVERLLQAEELELSRRLDRIRFVIKVGPALGLMGTLIPMGISLAALAEGNIPKMAGSMVTAFTATVAGLGAGVLAYLLALSRERWVRADVREMAHAAELTLAESGQALPHHLQTEADDAIAAAA</sequence>
<feature type="transmembrane region" description="Helical" evidence="7">
    <location>
        <begin position="18"/>
        <end position="42"/>
    </location>
</feature>
<evidence type="ECO:0000256" key="1">
    <source>
        <dbReference type="ARBA" id="ARBA00004651"/>
    </source>
</evidence>
<evidence type="ECO:0000256" key="5">
    <source>
        <dbReference type="ARBA" id="ARBA00023136"/>
    </source>
</evidence>
<dbReference type="InterPro" id="IPR050790">
    <property type="entry name" value="ExbB/TolQ_transport"/>
</dbReference>
<protein>
    <submittedName>
        <fullName evidence="9">Outer membrane transport energization protein ExbB</fullName>
    </submittedName>
</protein>
<dbReference type="RefSeq" id="WP_130458131.1">
    <property type="nucleotide sequence ID" value="NZ_SHKM01000001.1"/>
</dbReference>
<organism evidence="9 10">
    <name type="scientific">Azospira oryzae</name>
    <dbReference type="NCBI Taxonomy" id="146939"/>
    <lineage>
        <taxon>Bacteria</taxon>
        <taxon>Pseudomonadati</taxon>
        <taxon>Pseudomonadota</taxon>
        <taxon>Betaproteobacteria</taxon>
        <taxon>Rhodocyclales</taxon>
        <taxon>Rhodocyclaceae</taxon>
        <taxon>Azospira</taxon>
    </lineage>
</organism>
<keyword evidence="2" id="KW-1003">Cell membrane</keyword>
<accession>A0ABY0IQD2</accession>
<reference evidence="9 10" key="1">
    <citation type="submission" date="2019-02" db="EMBL/GenBank/DDBJ databases">
        <title>Genomic Encyclopedia of Type Strains, Phase IV (KMG-IV): sequencing the most valuable type-strain genomes for metagenomic binning, comparative biology and taxonomic classification.</title>
        <authorList>
            <person name="Goeker M."/>
        </authorList>
    </citation>
    <scope>NUCLEOTIDE SEQUENCE [LARGE SCALE GENOMIC DNA]</scope>
    <source>
        <strain evidence="9 10">DSM 21223</strain>
    </source>
</reference>